<accession>A0A0M6WCG3</accession>
<feature type="domain" description="PDZ" evidence="6">
    <location>
        <begin position="321"/>
        <end position="395"/>
    </location>
</feature>
<organism evidence="7 8">
    <name type="scientific">Roseburia faecis</name>
    <dbReference type="NCBI Taxonomy" id="301302"/>
    <lineage>
        <taxon>Bacteria</taxon>
        <taxon>Bacillati</taxon>
        <taxon>Bacillota</taxon>
        <taxon>Clostridia</taxon>
        <taxon>Lachnospirales</taxon>
        <taxon>Lachnospiraceae</taxon>
        <taxon>Roseburia</taxon>
    </lineage>
</organism>
<dbReference type="Proteomes" id="UP000049979">
    <property type="component" value="Unassembled WGS sequence"/>
</dbReference>
<evidence type="ECO:0000256" key="2">
    <source>
        <dbReference type="ARBA" id="ARBA00022670"/>
    </source>
</evidence>
<sequence length="429" mass="46485">MHGNANIIVVMSDKQQPKNAFVREQIKDKPKNYKRMWVRLGESAACGGVFALAVCLVLLFMIPVLRQEEGSVPDTGAQDSQQASVEETEQGSEEKEETQTPEERQPMTLDDYQQIQTELYAIGNTANKSIVTITGVVSDTDWFNNSYEREGQGCGTIIGESGGKLWILTEKKTIKDAAKIKVTFVNDAVAEAKLVGYDGNTGLAALTVDLEDLEDSTRNAITVMKTAGLNTIHKGSIVIALGSPLGTNYSILTGTITATNNEISTPDNNYSVYTTDIVASENGSGVLINMDGELVGVVMQSYSAASANTLTAVEISELMPVIDLLFADKEVPYFGVHISTVTQHIAQKYDIPKGVYIKKVEMDSPAMDAGLQSGDVIRSVAGQEVVSAEQFREVLLQLTPKETYSVTVMREGTKGYKKITCKLKAGVLQ</sequence>
<dbReference type="SUPFAM" id="SSF50156">
    <property type="entry name" value="PDZ domain-like"/>
    <property type="match status" value="1"/>
</dbReference>
<dbReference type="Gene3D" id="2.40.10.10">
    <property type="entry name" value="Trypsin-like serine proteases"/>
    <property type="match status" value="2"/>
</dbReference>
<comment type="similarity">
    <text evidence="1">Belongs to the peptidase S1C family.</text>
</comment>
<dbReference type="EMBL" id="CVRR01000005">
    <property type="protein sequence ID" value="CRL33649.1"/>
    <property type="molecule type" value="Genomic_DNA"/>
</dbReference>
<dbReference type="InterPro" id="IPR051201">
    <property type="entry name" value="Chloro_Bact_Ser_Proteases"/>
</dbReference>
<reference evidence="8" key="1">
    <citation type="submission" date="2015-05" db="EMBL/GenBank/DDBJ databases">
        <authorList>
            <consortium name="Pathogen Informatics"/>
        </authorList>
    </citation>
    <scope>NUCLEOTIDE SEQUENCE [LARGE SCALE GENOMIC DNA]</scope>
    <source>
        <strain evidence="8">M72</strain>
    </source>
</reference>
<evidence type="ECO:0000313" key="7">
    <source>
        <dbReference type="EMBL" id="CRL33649.1"/>
    </source>
</evidence>
<dbReference type="Pfam" id="PF13365">
    <property type="entry name" value="Trypsin_2"/>
    <property type="match status" value="1"/>
</dbReference>
<gene>
    <name evidence="7" type="ORF">M72_02681</name>
</gene>
<evidence type="ECO:0000256" key="1">
    <source>
        <dbReference type="ARBA" id="ARBA00010541"/>
    </source>
</evidence>
<feature type="transmembrane region" description="Helical" evidence="5">
    <location>
        <begin position="44"/>
        <end position="65"/>
    </location>
</feature>
<evidence type="ECO:0000256" key="5">
    <source>
        <dbReference type="SAM" id="Phobius"/>
    </source>
</evidence>
<feature type="compositionally biased region" description="Acidic residues" evidence="4">
    <location>
        <begin position="86"/>
        <end position="96"/>
    </location>
</feature>
<protein>
    <submittedName>
        <fullName evidence="7">HtrA-like serine protease (With PDZ domain)</fullName>
    </submittedName>
</protein>
<dbReference type="SUPFAM" id="SSF50494">
    <property type="entry name" value="Trypsin-like serine proteases"/>
    <property type="match status" value="1"/>
</dbReference>
<dbReference type="InterPro" id="IPR043504">
    <property type="entry name" value="Peptidase_S1_PA_chymotrypsin"/>
</dbReference>
<dbReference type="GO" id="GO:0004252">
    <property type="term" value="F:serine-type endopeptidase activity"/>
    <property type="evidence" value="ECO:0007669"/>
    <property type="project" value="InterPro"/>
</dbReference>
<evidence type="ECO:0000256" key="3">
    <source>
        <dbReference type="ARBA" id="ARBA00022801"/>
    </source>
</evidence>
<dbReference type="AlphaFoldDB" id="A0A0M6WCG3"/>
<dbReference type="InterPro" id="IPR001940">
    <property type="entry name" value="Peptidase_S1C"/>
</dbReference>
<dbReference type="GO" id="GO:0006508">
    <property type="term" value="P:proteolysis"/>
    <property type="evidence" value="ECO:0007669"/>
    <property type="project" value="UniProtKB-KW"/>
</dbReference>
<dbReference type="STRING" id="301302.ERS852420_01543"/>
<dbReference type="PANTHER" id="PTHR43343">
    <property type="entry name" value="PEPTIDASE S12"/>
    <property type="match status" value="1"/>
</dbReference>
<keyword evidence="5" id="KW-1133">Transmembrane helix</keyword>
<dbReference type="Pfam" id="PF13180">
    <property type="entry name" value="PDZ_2"/>
    <property type="match status" value="1"/>
</dbReference>
<keyword evidence="3" id="KW-0378">Hydrolase</keyword>
<dbReference type="InterPro" id="IPR009003">
    <property type="entry name" value="Peptidase_S1_PA"/>
</dbReference>
<proteinExistence type="inferred from homology"/>
<dbReference type="SMART" id="SM00228">
    <property type="entry name" value="PDZ"/>
    <property type="match status" value="1"/>
</dbReference>
<evidence type="ECO:0000256" key="4">
    <source>
        <dbReference type="SAM" id="MobiDB-lite"/>
    </source>
</evidence>
<feature type="region of interest" description="Disordered" evidence="4">
    <location>
        <begin position="71"/>
        <end position="108"/>
    </location>
</feature>
<dbReference type="PROSITE" id="PS50106">
    <property type="entry name" value="PDZ"/>
    <property type="match status" value="1"/>
</dbReference>
<evidence type="ECO:0000313" key="8">
    <source>
        <dbReference type="Proteomes" id="UP000049979"/>
    </source>
</evidence>
<keyword evidence="8" id="KW-1185">Reference proteome</keyword>
<dbReference type="PRINTS" id="PR00834">
    <property type="entry name" value="PROTEASES2C"/>
</dbReference>
<keyword evidence="2 7" id="KW-0645">Protease</keyword>
<keyword evidence="5" id="KW-0472">Membrane</keyword>
<dbReference type="Gene3D" id="2.30.42.10">
    <property type="match status" value="1"/>
</dbReference>
<name>A0A0M6WCG3_9FIRM</name>
<keyword evidence="5" id="KW-0812">Transmembrane</keyword>
<dbReference type="InterPro" id="IPR001478">
    <property type="entry name" value="PDZ"/>
</dbReference>
<dbReference type="InterPro" id="IPR036034">
    <property type="entry name" value="PDZ_sf"/>
</dbReference>
<dbReference type="PANTHER" id="PTHR43343:SF3">
    <property type="entry name" value="PROTEASE DO-LIKE 8, CHLOROPLASTIC"/>
    <property type="match status" value="1"/>
</dbReference>
<evidence type="ECO:0000259" key="6">
    <source>
        <dbReference type="PROSITE" id="PS50106"/>
    </source>
</evidence>